<dbReference type="Proteomes" id="UP000265663">
    <property type="component" value="Unassembled WGS sequence"/>
</dbReference>
<feature type="compositionally biased region" description="Pro residues" evidence="1">
    <location>
        <begin position="226"/>
        <end position="254"/>
    </location>
</feature>
<evidence type="ECO:0000313" key="2">
    <source>
        <dbReference type="EMBL" id="RMZ68456.1"/>
    </source>
</evidence>
<feature type="compositionally biased region" description="Low complexity" evidence="1">
    <location>
        <begin position="9"/>
        <end position="32"/>
    </location>
</feature>
<evidence type="ECO:0000313" key="3">
    <source>
        <dbReference type="Proteomes" id="UP000265663"/>
    </source>
</evidence>
<feature type="compositionally biased region" description="Low complexity" evidence="1">
    <location>
        <begin position="176"/>
        <end position="200"/>
    </location>
</feature>
<feature type="region of interest" description="Disordered" evidence="1">
    <location>
        <begin position="107"/>
        <end position="129"/>
    </location>
</feature>
<feature type="region of interest" description="Disordered" evidence="1">
    <location>
        <begin position="1"/>
        <end position="64"/>
    </location>
</feature>
<feature type="compositionally biased region" description="Basic and acidic residues" evidence="1">
    <location>
        <begin position="39"/>
        <end position="51"/>
    </location>
</feature>
<feature type="region of interest" description="Disordered" evidence="1">
    <location>
        <begin position="172"/>
        <end position="272"/>
    </location>
</feature>
<dbReference type="AlphaFoldDB" id="A0A3M7M1V7"/>
<dbReference type="PANTHER" id="PTHR42070">
    <property type="entry name" value="FILAMENT ASSOCIATED PROTEIN, PUTATIVE (AFU_ORTHOLOGUE AFUA_8G06630)-RELATED"/>
    <property type="match status" value="1"/>
</dbReference>
<dbReference type="OrthoDB" id="4505928at2759"/>
<evidence type="ECO:0000256" key="1">
    <source>
        <dbReference type="SAM" id="MobiDB-lite"/>
    </source>
</evidence>
<reference evidence="2 3" key="1">
    <citation type="journal article" date="2014" name="PLoS ONE">
        <title>De novo Genome Assembly of the Fungal Plant Pathogen Pyrenophora semeniperda.</title>
        <authorList>
            <person name="Soliai M.M."/>
            <person name="Meyer S.E."/>
            <person name="Udall J.A."/>
            <person name="Elzinga D.E."/>
            <person name="Hermansen R.A."/>
            <person name="Bodily P.M."/>
            <person name="Hart A.A."/>
            <person name="Coleman C.E."/>
        </authorList>
    </citation>
    <scope>NUCLEOTIDE SEQUENCE [LARGE SCALE GENOMIC DNA]</scope>
    <source>
        <strain evidence="2 3">CCB06</strain>
        <tissue evidence="2">Mycelium</tissue>
    </source>
</reference>
<dbReference type="CDD" id="cd14688">
    <property type="entry name" value="bZIP_YAP"/>
    <property type="match status" value="1"/>
</dbReference>
<feature type="compositionally biased region" description="Basic and acidic residues" evidence="1">
    <location>
        <begin position="107"/>
        <end position="118"/>
    </location>
</feature>
<feature type="compositionally biased region" description="Basic residues" evidence="1">
    <location>
        <begin position="52"/>
        <end position="61"/>
    </location>
</feature>
<proteinExistence type="predicted"/>
<keyword evidence="3" id="KW-1185">Reference proteome</keyword>
<dbReference type="EMBL" id="KE747816">
    <property type="protein sequence ID" value="RMZ68456.1"/>
    <property type="molecule type" value="Genomic_DNA"/>
</dbReference>
<organism evidence="2 3">
    <name type="scientific">Pyrenophora seminiperda CCB06</name>
    <dbReference type="NCBI Taxonomy" id="1302712"/>
    <lineage>
        <taxon>Eukaryota</taxon>
        <taxon>Fungi</taxon>
        <taxon>Dikarya</taxon>
        <taxon>Ascomycota</taxon>
        <taxon>Pezizomycotina</taxon>
        <taxon>Dothideomycetes</taxon>
        <taxon>Pleosporomycetidae</taxon>
        <taxon>Pleosporales</taxon>
        <taxon>Pleosporineae</taxon>
        <taxon>Pleosporaceae</taxon>
        <taxon>Pyrenophora</taxon>
    </lineage>
</organism>
<accession>A0A3M7M1V7</accession>
<dbReference type="PANTHER" id="PTHR42070:SF1">
    <property type="entry name" value="FILAMENT ASSOCIATED PROTEIN, PUTATIVE (AFU_ORTHOLOGUE AFUA_8G06630)-RELATED"/>
    <property type="match status" value="1"/>
</dbReference>
<name>A0A3M7M1V7_9PLEO</name>
<sequence length="331" mass="35800">MPSPQLQHPSIPSPATSASSPTSSSSATPSSRRGGRARVSAEHTLNRVRENQRRHRARQRSHVAALEQKLAETEALLAAARAEIVALKKEKRQSTCINQEYCVEVQEGAKEGERKEGQDDYLIGDADGDEDRGLSLAFGSVSGAEFEEVDTGLPEETEQLLLEGGEVNALTSLAHPSSNTPAATTSSPTTTTTTTSTISSYDDLSFPPYYDTLPDPLSLTPESQPTGPPPCCQDPPFTFPTPFSPSSSPLPPSLDPECTSCKTRPPPSPTESTTLCAQAYVMIRQQNFRNLDPDTIRMWLAQGLRRAQREGEGCRVENGALLRLLDFISGM</sequence>
<protein>
    <submittedName>
        <fullName evidence="2">Trappc4 Sedlin</fullName>
    </submittedName>
</protein>
<gene>
    <name evidence="2" type="ORF">GMOD_00008161</name>
</gene>